<dbReference type="AlphaFoldDB" id="A0A177C8F2"/>
<evidence type="ECO:0000313" key="2">
    <source>
        <dbReference type="Proteomes" id="UP000077069"/>
    </source>
</evidence>
<dbReference type="GeneID" id="28771260"/>
<organism evidence="1 2">
    <name type="scientific">Paraphaeosphaeria sporulosa</name>
    <dbReference type="NCBI Taxonomy" id="1460663"/>
    <lineage>
        <taxon>Eukaryota</taxon>
        <taxon>Fungi</taxon>
        <taxon>Dikarya</taxon>
        <taxon>Ascomycota</taxon>
        <taxon>Pezizomycotina</taxon>
        <taxon>Dothideomycetes</taxon>
        <taxon>Pleosporomycetidae</taxon>
        <taxon>Pleosporales</taxon>
        <taxon>Massarineae</taxon>
        <taxon>Didymosphaeriaceae</taxon>
        <taxon>Paraphaeosphaeria</taxon>
    </lineage>
</organism>
<dbReference type="RefSeq" id="XP_018034389.1">
    <property type="nucleotide sequence ID" value="XM_018187774.1"/>
</dbReference>
<sequence length="170" mass="19334">MGDTCSAATLFGPMQTRYRLGVVLCAKRSWISPLLSSDVQHGKSTVIFRRIGHKWSVPTLPGPGAVWNYDDNRKLSSWAMWTILHFKSKDVTRSWWDIDIIHRLLTFLRNRPKEPGDSIQAQLTVGKVSVVARSGYNKQADPVLCMYIGNSIPEWVHRYCDGLETQAVHH</sequence>
<gene>
    <name evidence="1" type="ORF">CC84DRAFT_883500</name>
</gene>
<name>A0A177C8F2_9PLEO</name>
<dbReference type="InParanoid" id="A0A177C8F2"/>
<keyword evidence="2" id="KW-1185">Reference proteome</keyword>
<dbReference type="Proteomes" id="UP000077069">
    <property type="component" value="Unassembled WGS sequence"/>
</dbReference>
<proteinExistence type="predicted"/>
<dbReference type="EMBL" id="KV441554">
    <property type="protein sequence ID" value="OAG04024.1"/>
    <property type="molecule type" value="Genomic_DNA"/>
</dbReference>
<evidence type="ECO:0000313" key="1">
    <source>
        <dbReference type="EMBL" id="OAG04024.1"/>
    </source>
</evidence>
<accession>A0A177C8F2</accession>
<protein>
    <submittedName>
        <fullName evidence="1">Uncharacterized protein</fullName>
    </submittedName>
</protein>
<reference evidence="1 2" key="1">
    <citation type="submission" date="2016-05" db="EMBL/GenBank/DDBJ databases">
        <title>Comparative analysis of secretome profiles of manganese(II)-oxidizing ascomycete fungi.</title>
        <authorList>
            <consortium name="DOE Joint Genome Institute"/>
            <person name="Zeiner C.A."/>
            <person name="Purvine S.O."/>
            <person name="Zink E.M."/>
            <person name="Wu S."/>
            <person name="Pasa-Tolic L."/>
            <person name="Chaput D.L."/>
            <person name="Haridas S."/>
            <person name="Grigoriev I.V."/>
            <person name="Santelli C.M."/>
            <person name="Hansel C.M."/>
        </authorList>
    </citation>
    <scope>NUCLEOTIDE SEQUENCE [LARGE SCALE GENOMIC DNA]</scope>
    <source>
        <strain evidence="1 2">AP3s5-JAC2a</strain>
    </source>
</reference>